<gene>
    <name evidence="2" type="ORF">HMPREF9135_0386</name>
</gene>
<dbReference type="GO" id="GO:0005829">
    <property type="term" value="C:cytosol"/>
    <property type="evidence" value="ECO:0007669"/>
    <property type="project" value="TreeGrafter"/>
</dbReference>
<dbReference type="InterPro" id="IPR005583">
    <property type="entry name" value="YaaA"/>
</dbReference>
<evidence type="ECO:0000313" key="3">
    <source>
        <dbReference type="Proteomes" id="UP000016648"/>
    </source>
</evidence>
<dbReference type="PANTHER" id="PTHR30283:SF4">
    <property type="entry name" value="PEROXIDE STRESS RESISTANCE PROTEIN YAAA"/>
    <property type="match status" value="1"/>
</dbReference>
<evidence type="ECO:0000313" key="2">
    <source>
        <dbReference type="EMBL" id="ERK39981.1"/>
    </source>
</evidence>
<protein>
    <recommendedName>
        <fullName evidence="1">UPF0246 protein HMPREF9135_0386</fullName>
    </recommendedName>
</protein>
<reference evidence="2 3" key="1">
    <citation type="submission" date="2013-08" db="EMBL/GenBank/DDBJ databases">
        <authorList>
            <person name="Durkin A.S."/>
            <person name="Haft D.R."/>
            <person name="McCorrison J."/>
            <person name="Torralba M."/>
            <person name="Gillis M."/>
            <person name="Haft D.H."/>
            <person name="Methe B."/>
            <person name="Sutton G."/>
            <person name="Nelson K.E."/>
        </authorList>
    </citation>
    <scope>NUCLEOTIDE SEQUENCE [LARGE SCALE GENOMIC DNA]</scope>
    <source>
        <strain evidence="2 3">F0067</strain>
    </source>
</reference>
<dbReference type="EMBL" id="AWEY01000008">
    <property type="protein sequence ID" value="ERK39981.1"/>
    <property type="molecule type" value="Genomic_DNA"/>
</dbReference>
<keyword evidence="3" id="KW-1185">Reference proteome</keyword>
<dbReference type="Proteomes" id="UP000016648">
    <property type="component" value="Unassembled WGS sequence"/>
</dbReference>
<dbReference type="HAMAP" id="MF_00652">
    <property type="entry name" value="UPF0246"/>
    <property type="match status" value="1"/>
</dbReference>
<name>U2P774_9BACT</name>
<accession>U2P774</accession>
<comment type="caution">
    <text evidence="2">The sequence shown here is derived from an EMBL/GenBank/DDBJ whole genome shotgun (WGS) entry which is preliminary data.</text>
</comment>
<dbReference type="PANTHER" id="PTHR30283">
    <property type="entry name" value="PEROXIDE STRESS RESPONSE PROTEIN YAAA"/>
    <property type="match status" value="1"/>
</dbReference>
<sequence length="271" mass="31609">MRQFASSLQNPRKNSLFMQIILSSAKIMKTRTTATAPLSSQAAFRQEAGLFAQEMGLWEEEDIARELHCNLEIARENKRRFARFPYDGEGLPALLAYHGQAYKYLKADTFSPDDFRFAQQHLFIPSFLYGLLRPLDLILPYRMEGNVKLEATDNQTFFVYWRPRLTQMLIDAVQADDGILVHLTTGEFEHVFDWKRVKREVRVVQPLFYVDDGRRLKTIVVHAKSCRGAMTRHIILNRLSRPEDMNDFELNGFKYNARFGDADHPHFILDM</sequence>
<dbReference type="PATRIC" id="fig|1115809.3.peg.873"/>
<dbReference type="Pfam" id="PF03883">
    <property type="entry name" value="H2O2_YaaD"/>
    <property type="match status" value="1"/>
</dbReference>
<comment type="similarity">
    <text evidence="1">Belongs to the UPF0246 family.</text>
</comment>
<evidence type="ECO:0000256" key="1">
    <source>
        <dbReference type="HAMAP-Rule" id="MF_00652"/>
    </source>
</evidence>
<organism evidence="2 3">
    <name type="scientific">Segatella baroniae F0067</name>
    <dbReference type="NCBI Taxonomy" id="1115809"/>
    <lineage>
        <taxon>Bacteria</taxon>
        <taxon>Pseudomonadati</taxon>
        <taxon>Bacteroidota</taxon>
        <taxon>Bacteroidia</taxon>
        <taxon>Bacteroidales</taxon>
        <taxon>Prevotellaceae</taxon>
        <taxon>Segatella</taxon>
    </lineage>
</organism>
<dbReference type="AlphaFoldDB" id="U2P774"/>
<proteinExistence type="inferred from homology"/>
<dbReference type="GO" id="GO:0033194">
    <property type="term" value="P:response to hydroperoxide"/>
    <property type="evidence" value="ECO:0007669"/>
    <property type="project" value="TreeGrafter"/>
</dbReference>